<sequence>MAAHSFDQSNITWRTLDWLDHIAFFVYKVDEENRIVDVLFKFAANQRVMLHRHHCPYVTLVMQGELRFYRPNGELKEIRPTGSFVSGPAHGEPHEEGGGDQDAIVFFSNRNIDDALYEFLDKDGNATQVLGIADFKAQLEAQIADGSSAKVAGRPA</sequence>
<dbReference type="InterPro" id="IPR014710">
    <property type="entry name" value="RmlC-like_jellyroll"/>
</dbReference>
<name>A0A1H0KHB6_9HYPH</name>
<proteinExistence type="predicted"/>
<dbReference type="InterPro" id="IPR011051">
    <property type="entry name" value="RmlC_Cupin_sf"/>
</dbReference>
<organism evidence="1 2">
    <name type="scientific">Methylobacterium phyllostachyos</name>
    <dbReference type="NCBI Taxonomy" id="582672"/>
    <lineage>
        <taxon>Bacteria</taxon>
        <taxon>Pseudomonadati</taxon>
        <taxon>Pseudomonadota</taxon>
        <taxon>Alphaproteobacteria</taxon>
        <taxon>Hyphomicrobiales</taxon>
        <taxon>Methylobacteriaceae</taxon>
        <taxon>Methylobacterium</taxon>
    </lineage>
</organism>
<keyword evidence="2" id="KW-1185">Reference proteome</keyword>
<protein>
    <recommendedName>
        <fullName evidence="3">Cupin domain-containing protein</fullName>
    </recommendedName>
</protein>
<dbReference type="AlphaFoldDB" id="A0A1H0KHB6"/>
<dbReference type="Proteomes" id="UP000198704">
    <property type="component" value="Unassembled WGS sequence"/>
</dbReference>
<reference evidence="2" key="1">
    <citation type="submission" date="2016-10" db="EMBL/GenBank/DDBJ databases">
        <authorList>
            <person name="Varghese N."/>
            <person name="Submissions S."/>
        </authorList>
    </citation>
    <scope>NUCLEOTIDE SEQUENCE [LARGE SCALE GENOMIC DNA]</scope>
    <source>
        <strain evidence="2">BL47</strain>
    </source>
</reference>
<dbReference type="SUPFAM" id="SSF51182">
    <property type="entry name" value="RmlC-like cupins"/>
    <property type="match status" value="1"/>
</dbReference>
<dbReference type="OrthoDB" id="7843074at2"/>
<dbReference type="Gene3D" id="2.60.120.10">
    <property type="entry name" value="Jelly Rolls"/>
    <property type="match status" value="1"/>
</dbReference>
<dbReference type="STRING" id="582672.SAMN05216360_12711"/>
<accession>A0A1H0KHB6</accession>
<evidence type="ECO:0008006" key="3">
    <source>
        <dbReference type="Google" id="ProtNLM"/>
    </source>
</evidence>
<gene>
    <name evidence="1" type="ORF">SAMN05216360_12711</name>
</gene>
<evidence type="ECO:0000313" key="2">
    <source>
        <dbReference type="Proteomes" id="UP000198704"/>
    </source>
</evidence>
<dbReference type="RefSeq" id="WP_091722383.1">
    <property type="nucleotide sequence ID" value="NZ_FNHS01000027.1"/>
</dbReference>
<evidence type="ECO:0000313" key="1">
    <source>
        <dbReference type="EMBL" id="SDO55216.1"/>
    </source>
</evidence>
<dbReference type="EMBL" id="FNHS01000027">
    <property type="protein sequence ID" value="SDO55216.1"/>
    <property type="molecule type" value="Genomic_DNA"/>
</dbReference>